<sequence length="150" mass="17894">MLYSNVSSYSRVAVWSKQWVNEKIISVIRCSYIGDKPERFFLKILKLRPSKLIFCAFLIGLNLSLIKLFTYEINFINPVYEYPIHESFPLIKHDKFSMIILITILNFLIDFVNGVIFLLREKNFKNQNLKTKKLNSILFKPIWMIFINDY</sequence>
<dbReference type="EMBL" id="REGN01002767">
    <property type="protein sequence ID" value="RNA26281.1"/>
    <property type="molecule type" value="Genomic_DNA"/>
</dbReference>
<evidence type="ECO:0000256" key="1">
    <source>
        <dbReference type="SAM" id="Phobius"/>
    </source>
</evidence>
<keyword evidence="1" id="KW-0812">Transmembrane</keyword>
<accession>A0A3M7RRV8</accession>
<dbReference type="AlphaFoldDB" id="A0A3M7RRV8"/>
<keyword evidence="3" id="KW-1185">Reference proteome</keyword>
<protein>
    <submittedName>
        <fullName evidence="2">Uncharacterized protein</fullName>
    </submittedName>
</protein>
<gene>
    <name evidence="2" type="ORF">BpHYR1_025135</name>
</gene>
<keyword evidence="1" id="KW-0472">Membrane</keyword>
<feature type="transmembrane region" description="Helical" evidence="1">
    <location>
        <begin position="96"/>
        <end position="119"/>
    </location>
</feature>
<reference evidence="2 3" key="1">
    <citation type="journal article" date="2018" name="Sci. Rep.">
        <title>Genomic signatures of local adaptation to the degree of environmental predictability in rotifers.</title>
        <authorList>
            <person name="Franch-Gras L."/>
            <person name="Hahn C."/>
            <person name="Garcia-Roger E.M."/>
            <person name="Carmona M.J."/>
            <person name="Serra M."/>
            <person name="Gomez A."/>
        </authorList>
    </citation>
    <scope>NUCLEOTIDE SEQUENCE [LARGE SCALE GENOMIC DNA]</scope>
    <source>
        <strain evidence="2">HYR1</strain>
    </source>
</reference>
<keyword evidence="1" id="KW-1133">Transmembrane helix</keyword>
<organism evidence="2 3">
    <name type="scientific">Brachionus plicatilis</name>
    <name type="common">Marine rotifer</name>
    <name type="synonym">Brachionus muelleri</name>
    <dbReference type="NCBI Taxonomy" id="10195"/>
    <lineage>
        <taxon>Eukaryota</taxon>
        <taxon>Metazoa</taxon>
        <taxon>Spiralia</taxon>
        <taxon>Gnathifera</taxon>
        <taxon>Rotifera</taxon>
        <taxon>Eurotatoria</taxon>
        <taxon>Monogononta</taxon>
        <taxon>Pseudotrocha</taxon>
        <taxon>Ploima</taxon>
        <taxon>Brachionidae</taxon>
        <taxon>Brachionus</taxon>
    </lineage>
</organism>
<evidence type="ECO:0000313" key="3">
    <source>
        <dbReference type="Proteomes" id="UP000276133"/>
    </source>
</evidence>
<proteinExistence type="predicted"/>
<evidence type="ECO:0000313" key="2">
    <source>
        <dbReference type="EMBL" id="RNA26281.1"/>
    </source>
</evidence>
<dbReference type="Proteomes" id="UP000276133">
    <property type="component" value="Unassembled WGS sequence"/>
</dbReference>
<feature type="transmembrane region" description="Helical" evidence="1">
    <location>
        <begin position="52"/>
        <end position="76"/>
    </location>
</feature>
<name>A0A3M7RRV8_BRAPC</name>
<comment type="caution">
    <text evidence="2">The sequence shown here is derived from an EMBL/GenBank/DDBJ whole genome shotgun (WGS) entry which is preliminary data.</text>
</comment>